<proteinExistence type="predicted"/>
<accession>A0A2K3LTX0</accession>
<feature type="compositionally biased region" description="Polar residues" evidence="1">
    <location>
        <begin position="506"/>
        <end position="518"/>
    </location>
</feature>
<feature type="region of interest" description="Disordered" evidence="1">
    <location>
        <begin position="285"/>
        <end position="528"/>
    </location>
</feature>
<gene>
    <name evidence="2" type="ORF">L195_g038004</name>
</gene>
<feature type="compositionally biased region" description="Acidic residues" evidence="1">
    <location>
        <begin position="347"/>
        <end position="358"/>
    </location>
</feature>
<dbReference type="Proteomes" id="UP000236291">
    <property type="component" value="Unassembled WGS sequence"/>
</dbReference>
<evidence type="ECO:0000256" key="1">
    <source>
        <dbReference type="SAM" id="MobiDB-lite"/>
    </source>
</evidence>
<feature type="compositionally biased region" description="Polar residues" evidence="1">
    <location>
        <begin position="466"/>
        <end position="497"/>
    </location>
</feature>
<organism evidence="2 3">
    <name type="scientific">Trifolium pratense</name>
    <name type="common">Red clover</name>
    <dbReference type="NCBI Taxonomy" id="57577"/>
    <lineage>
        <taxon>Eukaryota</taxon>
        <taxon>Viridiplantae</taxon>
        <taxon>Streptophyta</taxon>
        <taxon>Embryophyta</taxon>
        <taxon>Tracheophyta</taxon>
        <taxon>Spermatophyta</taxon>
        <taxon>Magnoliopsida</taxon>
        <taxon>eudicotyledons</taxon>
        <taxon>Gunneridae</taxon>
        <taxon>Pentapetalae</taxon>
        <taxon>rosids</taxon>
        <taxon>fabids</taxon>
        <taxon>Fabales</taxon>
        <taxon>Fabaceae</taxon>
        <taxon>Papilionoideae</taxon>
        <taxon>50 kb inversion clade</taxon>
        <taxon>NPAAA clade</taxon>
        <taxon>Hologalegina</taxon>
        <taxon>IRL clade</taxon>
        <taxon>Trifolieae</taxon>
        <taxon>Trifolium</taxon>
    </lineage>
</organism>
<feature type="compositionally biased region" description="Basic and acidic residues" evidence="1">
    <location>
        <begin position="292"/>
        <end position="302"/>
    </location>
</feature>
<protein>
    <submittedName>
        <fullName evidence="2">Uncharacterized protein</fullName>
    </submittedName>
</protein>
<evidence type="ECO:0000313" key="3">
    <source>
        <dbReference type="Proteomes" id="UP000236291"/>
    </source>
</evidence>
<comment type="caution">
    <text evidence="2">The sequence shown here is derived from an EMBL/GenBank/DDBJ whole genome shotgun (WGS) entry which is preliminary data.</text>
</comment>
<evidence type="ECO:0000313" key="2">
    <source>
        <dbReference type="EMBL" id="PNX81978.1"/>
    </source>
</evidence>
<feature type="compositionally biased region" description="Basic and acidic residues" evidence="1">
    <location>
        <begin position="445"/>
        <end position="463"/>
    </location>
</feature>
<name>A0A2K3LTX0_TRIPR</name>
<reference evidence="2 3" key="1">
    <citation type="journal article" date="2014" name="Am. J. Bot.">
        <title>Genome assembly and annotation for red clover (Trifolium pratense; Fabaceae).</title>
        <authorList>
            <person name="Istvanek J."/>
            <person name="Jaros M."/>
            <person name="Krenek A."/>
            <person name="Repkova J."/>
        </authorList>
    </citation>
    <scope>NUCLEOTIDE SEQUENCE [LARGE SCALE GENOMIC DNA]</scope>
    <source>
        <strain evidence="3">cv. Tatra</strain>
        <tissue evidence="2">Young leaves</tissue>
    </source>
</reference>
<feature type="non-terminal residue" evidence="2">
    <location>
        <position position="1"/>
    </location>
</feature>
<sequence>ILNGPVYTELVKDFWPRCEVVEKEDADREYKLKVAENPKVNKGKSRHELGLREFTEIEIRSGVSGFEVVITQTTIAELLKIPNEGFCIDFSKEGKDSPYANMINRYLYESELTEPTNKTLHLKKLVKVLVKIMQGSIFPRSGGTGQVSWNHRHFLYFLYQSKPLNLAAYIFNQLCSSIRVGMAVRNPSKKIVYPRLMSEPFHQCTVVRRIQEAGADYILTTARGTILTGKSLKKMNPLSEPVKYPNLPLLENHTLRPINETTHMVSEDEPKEVIQNYINEMIKQGKMVSESEVGKSSKDGKDPRKRRRVRCQSEETINITPAVKKETIKRKAEPELKGKRKLILPKDDDDDEETDDEEPQMKRTRKVSNPPTYANVSTPGNPSSNPQVENIHMSAAQLDTTPTDDIDPILLKPISVVHPSTQSTELDHPLSPSSPEPQNTTDHVQTSEHDHTSPVHITTDKPKSPSPTVELSPQSSQHTIQVSHTVNSSPKPNTLSEHSTHESHKQTIPQSGEPSSSKLPRPAPPISSSELADMCNTILLRIKDLHRLRHSFVDLDEYMAAWKKNVIRCCL</sequence>
<dbReference type="EMBL" id="ASHM01041025">
    <property type="protein sequence ID" value="PNX81978.1"/>
    <property type="molecule type" value="Genomic_DNA"/>
</dbReference>
<feature type="compositionally biased region" description="Polar residues" evidence="1">
    <location>
        <begin position="431"/>
        <end position="444"/>
    </location>
</feature>
<dbReference type="AlphaFoldDB" id="A0A2K3LTX0"/>
<feature type="non-terminal residue" evidence="2">
    <location>
        <position position="571"/>
    </location>
</feature>
<reference evidence="2 3" key="2">
    <citation type="journal article" date="2017" name="Front. Plant Sci.">
        <title>Gene Classification and Mining of Molecular Markers Useful in Red Clover (Trifolium pratense) Breeding.</title>
        <authorList>
            <person name="Istvanek J."/>
            <person name="Dluhosova J."/>
            <person name="Dluhos P."/>
            <person name="Patkova L."/>
            <person name="Nedelnik J."/>
            <person name="Repkova J."/>
        </authorList>
    </citation>
    <scope>NUCLEOTIDE SEQUENCE [LARGE SCALE GENOMIC DNA]</scope>
    <source>
        <strain evidence="3">cv. Tatra</strain>
        <tissue evidence="2">Young leaves</tissue>
    </source>
</reference>
<feature type="compositionally biased region" description="Basic and acidic residues" evidence="1">
    <location>
        <begin position="323"/>
        <end position="337"/>
    </location>
</feature>
<feature type="compositionally biased region" description="Polar residues" evidence="1">
    <location>
        <begin position="367"/>
        <end position="388"/>
    </location>
</feature>